<dbReference type="PROSITE" id="PS51328">
    <property type="entry name" value="L_LECTIN_LIKE"/>
    <property type="match status" value="1"/>
</dbReference>
<feature type="transmembrane region" description="Helical" evidence="7">
    <location>
        <begin position="450"/>
        <end position="472"/>
    </location>
</feature>
<accession>A0A871RMI4</accession>
<keyword evidence="4 7" id="KW-1133">Transmembrane helix</keyword>
<dbReference type="GO" id="GO:0030134">
    <property type="term" value="C:COPII-coated ER to Golgi transport vesicle"/>
    <property type="evidence" value="ECO:0007669"/>
    <property type="project" value="TreeGrafter"/>
</dbReference>
<evidence type="ECO:0000259" key="9">
    <source>
        <dbReference type="PROSITE" id="PS51328"/>
    </source>
</evidence>
<feature type="signal peptide" evidence="8">
    <location>
        <begin position="1"/>
        <end position="22"/>
    </location>
</feature>
<reference evidence="10" key="1">
    <citation type="submission" date="2020-10" db="EMBL/GenBank/DDBJ databases">
        <authorList>
            <person name="Palmer J.M."/>
        </authorList>
    </citation>
    <scope>NUCLEOTIDE SEQUENCE</scope>
    <source>
        <strain evidence="10">UCD 2041</strain>
    </source>
</reference>
<dbReference type="SUPFAM" id="SSF49899">
    <property type="entry name" value="Concanavalin A-like lectins/glucanases"/>
    <property type="match status" value="1"/>
</dbReference>
<evidence type="ECO:0000256" key="2">
    <source>
        <dbReference type="ARBA" id="ARBA00022692"/>
    </source>
</evidence>
<dbReference type="OrthoDB" id="10265193at2759"/>
<dbReference type="GO" id="GO:0005789">
    <property type="term" value="C:endoplasmic reticulum membrane"/>
    <property type="evidence" value="ECO:0007669"/>
    <property type="project" value="TreeGrafter"/>
</dbReference>
<name>A0A871RMI4_DEKBR</name>
<gene>
    <name evidence="10" type="ORF">BRETT_003170</name>
</gene>
<dbReference type="InterPro" id="IPR013320">
    <property type="entry name" value="ConA-like_dom_sf"/>
</dbReference>
<evidence type="ECO:0000313" key="11">
    <source>
        <dbReference type="Proteomes" id="UP000663131"/>
    </source>
</evidence>
<dbReference type="GO" id="GO:0000139">
    <property type="term" value="C:Golgi membrane"/>
    <property type="evidence" value="ECO:0007669"/>
    <property type="project" value="TreeGrafter"/>
</dbReference>
<dbReference type="Gene3D" id="2.60.120.200">
    <property type="match status" value="1"/>
</dbReference>
<evidence type="ECO:0000256" key="1">
    <source>
        <dbReference type="ARBA" id="ARBA00004479"/>
    </source>
</evidence>
<keyword evidence="5 7" id="KW-0472">Membrane</keyword>
<keyword evidence="6" id="KW-0175">Coiled coil</keyword>
<feature type="domain" description="L-type lectin-like" evidence="9">
    <location>
        <begin position="29"/>
        <end position="263"/>
    </location>
</feature>
<dbReference type="Pfam" id="PF03388">
    <property type="entry name" value="Lectin_leg-like"/>
    <property type="match status" value="1"/>
</dbReference>
<dbReference type="GeneID" id="64575094"/>
<dbReference type="GO" id="GO:0005793">
    <property type="term" value="C:endoplasmic reticulum-Golgi intermediate compartment"/>
    <property type="evidence" value="ECO:0007669"/>
    <property type="project" value="TreeGrafter"/>
</dbReference>
<keyword evidence="3 8" id="KW-0732">Signal</keyword>
<feature type="coiled-coil region" evidence="6">
    <location>
        <begin position="368"/>
        <end position="402"/>
    </location>
</feature>
<feature type="chain" id="PRO_5033999001" description="L-type lectin-like domain-containing protein" evidence="8">
    <location>
        <begin position="23"/>
        <end position="485"/>
    </location>
</feature>
<dbReference type="GO" id="GO:0006888">
    <property type="term" value="P:endoplasmic reticulum to Golgi vesicle-mediated transport"/>
    <property type="evidence" value="ECO:0007669"/>
    <property type="project" value="TreeGrafter"/>
</dbReference>
<dbReference type="KEGG" id="bbrx:BRETT_003170"/>
<protein>
    <recommendedName>
        <fullName evidence="9">L-type lectin-like domain-containing protein</fullName>
    </recommendedName>
</protein>
<dbReference type="InterPro" id="IPR005052">
    <property type="entry name" value="Lectin_leg"/>
</dbReference>
<dbReference type="EMBL" id="CP063137">
    <property type="protein sequence ID" value="QOU22980.1"/>
    <property type="molecule type" value="Genomic_DNA"/>
</dbReference>
<evidence type="ECO:0000256" key="8">
    <source>
        <dbReference type="SAM" id="SignalP"/>
    </source>
</evidence>
<organism evidence="10 11">
    <name type="scientific">Dekkera bruxellensis</name>
    <name type="common">Brettanomyces custersii</name>
    <dbReference type="NCBI Taxonomy" id="5007"/>
    <lineage>
        <taxon>Eukaryota</taxon>
        <taxon>Fungi</taxon>
        <taxon>Dikarya</taxon>
        <taxon>Ascomycota</taxon>
        <taxon>Saccharomycotina</taxon>
        <taxon>Pichiomycetes</taxon>
        <taxon>Pichiales</taxon>
        <taxon>Pichiaceae</taxon>
        <taxon>Brettanomyces</taxon>
    </lineage>
</organism>
<evidence type="ECO:0000256" key="6">
    <source>
        <dbReference type="SAM" id="Coils"/>
    </source>
</evidence>
<keyword evidence="2 7" id="KW-0812">Transmembrane</keyword>
<evidence type="ECO:0000256" key="5">
    <source>
        <dbReference type="ARBA" id="ARBA00023136"/>
    </source>
</evidence>
<dbReference type="PANTHER" id="PTHR12223">
    <property type="entry name" value="VESICULAR MANNOSE-BINDING LECTIN"/>
    <property type="match status" value="1"/>
</dbReference>
<dbReference type="RefSeq" id="XP_041139473.1">
    <property type="nucleotide sequence ID" value="XM_041281682.1"/>
</dbReference>
<evidence type="ECO:0000256" key="3">
    <source>
        <dbReference type="ARBA" id="ARBA00022729"/>
    </source>
</evidence>
<comment type="subcellular location">
    <subcellularLocation>
        <location evidence="1">Membrane</location>
        <topology evidence="1">Single-pass type I membrane protein</topology>
    </subcellularLocation>
</comment>
<dbReference type="GO" id="GO:0005537">
    <property type="term" value="F:D-mannose binding"/>
    <property type="evidence" value="ECO:0007669"/>
    <property type="project" value="TreeGrafter"/>
</dbReference>
<evidence type="ECO:0000256" key="7">
    <source>
        <dbReference type="SAM" id="Phobius"/>
    </source>
</evidence>
<dbReference type="InterPro" id="IPR051136">
    <property type="entry name" value="Intracellular_Lectin-GPT"/>
</dbReference>
<proteinExistence type="predicted"/>
<sequence length="485" mass="54808">MVSFTSKGILLWSAYFSIGSWCSHISSPAVKNEISDLSIPDLPKLKNIQPIKDTWVAKGSAKFFEGRVILTPKPTISSNIERQITVGSLWSKSYKNAPSLSEIEFQLTLRSLGKVGDTGAGISFFVVNDDEKQSSAYDYNGYGGPSRYTGLQITFDTNDRKLGSVIKVFMNDGTKNIQLQNDYIGAYKYEYQNSNVPVTVKVGYFKDWLKITADNKLLFESNQINLDSLIKSQALHIGVTAASRKDVGSYEQFELLRLKAYNKVTAELKADCRQNLLATHNGNVVKLERKVESEEKQDENEKISDSDKSVSDLYSKLSEIQNYLVDRQIVQGGSSSSDISASVLSDARQIKALLNKMIDSTNNVFRHVEESNKRFDELEARYDKLQQLMQQHSRILENVESISRSQEKNIKRHVEQFSQTMDNKVQGMQHEYLSRVSMPNPELEAKLNKLASIVKFILLPVAILCCIILLLVNRIRHDIKHAKVL</sequence>
<evidence type="ECO:0000256" key="4">
    <source>
        <dbReference type="ARBA" id="ARBA00022989"/>
    </source>
</evidence>
<dbReference type="AlphaFoldDB" id="A0A871RMI4"/>
<reference evidence="10" key="2">
    <citation type="journal article" name="BMC Genomics">
        <title>New genome assemblies reveal patterns of domestication and adaptation across Brettanomyces (Dekkera) species.</title>
        <authorList>
            <person name="Roach M.J."/>
            <person name="Borneman A.R."/>
        </authorList>
    </citation>
    <scope>NUCLEOTIDE SEQUENCE</scope>
    <source>
        <strain evidence="10">UCD 2041</strain>
    </source>
</reference>
<dbReference type="Proteomes" id="UP000663131">
    <property type="component" value="Chromosome 9"/>
</dbReference>
<evidence type="ECO:0000313" key="10">
    <source>
        <dbReference type="EMBL" id="QOU22980.1"/>
    </source>
</evidence>
<dbReference type="PANTHER" id="PTHR12223:SF28">
    <property type="entry name" value="LECTIN, MANNOSE BINDING 1 LIKE"/>
    <property type="match status" value="1"/>
</dbReference>